<protein>
    <submittedName>
        <fullName evidence="3">Sporulation/cell division region, bacteria domain protein</fullName>
    </submittedName>
</protein>
<keyword evidence="1" id="KW-0812">Transmembrane</keyword>
<organism evidence="3 4">
    <name type="scientific">Candidatus Omnitrophus magneticus</name>
    <dbReference type="NCBI Taxonomy" id="1609969"/>
    <lineage>
        <taxon>Bacteria</taxon>
        <taxon>Pseudomonadati</taxon>
        <taxon>Candidatus Omnitrophota</taxon>
        <taxon>Candidatus Omnitrophus</taxon>
    </lineage>
</organism>
<evidence type="ECO:0000313" key="4">
    <source>
        <dbReference type="Proteomes" id="UP000033428"/>
    </source>
</evidence>
<dbReference type="GO" id="GO:0042834">
    <property type="term" value="F:peptidoglycan binding"/>
    <property type="evidence" value="ECO:0007669"/>
    <property type="project" value="InterPro"/>
</dbReference>
<keyword evidence="1" id="KW-0472">Membrane</keyword>
<keyword evidence="3" id="KW-0131">Cell cycle</keyword>
<dbReference type="AlphaFoldDB" id="A0A0F0CKV6"/>
<accession>A0A0F0CKV6</accession>
<dbReference type="GO" id="GO:0051301">
    <property type="term" value="P:cell division"/>
    <property type="evidence" value="ECO:0007669"/>
    <property type="project" value="UniProtKB-KW"/>
</dbReference>
<keyword evidence="4" id="KW-1185">Reference proteome</keyword>
<dbReference type="PROSITE" id="PS51724">
    <property type="entry name" value="SPOR"/>
    <property type="match status" value="1"/>
</dbReference>
<gene>
    <name evidence="3" type="ORF">OMAG_002176</name>
</gene>
<comment type="caution">
    <text evidence="3">The sequence shown here is derived from an EMBL/GenBank/DDBJ whole genome shotgun (WGS) entry which is preliminary data.</text>
</comment>
<evidence type="ECO:0000256" key="1">
    <source>
        <dbReference type="SAM" id="Phobius"/>
    </source>
</evidence>
<dbReference type="Pfam" id="PF05036">
    <property type="entry name" value="SPOR"/>
    <property type="match status" value="1"/>
</dbReference>
<dbReference type="InterPro" id="IPR007730">
    <property type="entry name" value="SPOR-like_dom"/>
</dbReference>
<proteinExistence type="predicted"/>
<feature type="domain" description="SPOR" evidence="2">
    <location>
        <begin position="155"/>
        <end position="231"/>
    </location>
</feature>
<feature type="transmembrane region" description="Helical" evidence="1">
    <location>
        <begin position="45"/>
        <end position="64"/>
    </location>
</feature>
<dbReference type="EMBL" id="JYNY01000433">
    <property type="protein sequence ID" value="KJJ83948.1"/>
    <property type="molecule type" value="Genomic_DNA"/>
</dbReference>
<keyword evidence="3" id="KW-0132">Cell division</keyword>
<sequence length="231" mass="26237">MKEEIFTTDLFGKDVYKAKNIDGFSAVKKYSDQRFLPYIRIPIEYAVISGVIFLVLAVIIYAIGVERGKIVSQKNENAFVTGIKLSNNNFKTLPGQVNFSESDILPDNIKLFLEKENVGSSVSNTVTSNVQEKEASKTIKTQVKPDVNVAIIKDVPSKGAYVLQLVSTKIESKAKDELESIVKKYKTAKMVKKGVWYQIIIEGFNTEKEVETVKQFFRKKYPDCYILRRQK</sequence>
<evidence type="ECO:0000259" key="2">
    <source>
        <dbReference type="PROSITE" id="PS51724"/>
    </source>
</evidence>
<dbReference type="Proteomes" id="UP000033428">
    <property type="component" value="Unassembled WGS sequence"/>
</dbReference>
<evidence type="ECO:0000313" key="3">
    <source>
        <dbReference type="EMBL" id="KJJ83948.1"/>
    </source>
</evidence>
<reference evidence="3 4" key="1">
    <citation type="submission" date="2015-02" db="EMBL/GenBank/DDBJ databases">
        <title>Single-cell genomics of uncultivated deep-branching MTB reveals a conserved set of magnetosome genes.</title>
        <authorList>
            <person name="Kolinko S."/>
            <person name="Richter M."/>
            <person name="Glockner F.O."/>
            <person name="Brachmann A."/>
            <person name="Schuler D."/>
        </authorList>
    </citation>
    <scope>NUCLEOTIDE SEQUENCE [LARGE SCALE GENOMIC DNA]</scope>
    <source>
        <strain evidence="3">SKK-01</strain>
    </source>
</reference>
<keyword evidence="1" id="KW-1133">Transmembrane helix</keyword>
<name>A0A0F0CKV6_9BACT</name>
<dbReference type="SUPFAM" id="SSF110997">
    <property type="entry name" value="Sporulation related repeat"/>
    <property type="match status" value="1"/>
</dbReference>
<dbReference type="Gene3D" id="3.30.70.1070">
    <property type="entry name" value="Sporulation related repeat"/>
    <property type="match status" value="1"/>
</dbReference>
<dbReference type="InterPro" id="IPR036680">
    <property type="entry name" value="SPOR-like_sf"/>
</dbReference>